<comment type="subcellular location">
    <subcellularLocation>
        <location evidence="8">Cytoplasm</location>
    </subcellularLocation>
</comment>
<proteinExistence type="inferred from homology"/>
<dbReference type="GO" id="GO:0008289">
    <property type="term" value="F:lipid binding"/>
    <property type="evidence" value="ECO:0007669"/>
    <property type="project" value="UniProtKB-KW"/>
</dbReference>
<dbReference type="GO" id="GO:0005737">
    <property type="term" value="C:cytoplasm"/>
    <property type="evidence" value="ECO:0007669"/>
    <property type="project" value="UniProtKB-SubCell"/>
</dbReference>
<dbReference type="InterPro" id="IPR010921">
    <property type="entry name" value="Trp_repressor/repl_initiator"/>
</dbReference>
<keyword evidence="7 8" id="KW-0238">DNA-binding</keyword>
<evidence type="ECO:0000256" key="9">
    <source>
        <dbReference type="NCBIfam" id="TIGR00362"/>
    </source>
</evidence>
<comment type="similarity">
    <text evidence="1 8 11">Belongs to the DnaA family.</text>
</comment>
<dbReference type="Pfam" id="PF08299">
    <property type="entry name" value="Bac_DnaA_C"/>
    <property type="match status" value="1"/>
</dbReference>
<feature type="domain" description="AAA+ ATPase" evidence="12">
    <location>
        <begin position="157"/>
        <end position="291"/>
    </location>
</feature>
<accession>A0A6M4AXT3</accession>
<dbReference type="InterPro" id="IPR018312">
    <property type="entry name" value="Chromosome_initiator_DnaA_CS"/>
</dbReference>
<feature type="domain" description="Chromosomal replication initiator DnaA C-terminal" evidence="13">
    <location>
        <begin position="368"/>
        <end position="437"/>
    </location>
</feature>
<dbReference type="InterPro" id="IPR020591">
    <property type="entry name" value="Chromosome_initiator_DnaA-like"/>
</dbReference>
<dbReference type="PRINTS" id="PR00051">
    <property type="entry name" value="DNAA"/>
</dbReference>
<feature type="binding site" evidence="8">
    <location>
        <position position="171"/>
    </location>
    <ligand>
        <name>ATP</name>
        <dbReference type="ChEBI" id="CHEBI:30616"/>
    </ligand>
</feature>
<dbReference type="CDD" id="cd00009">
    <property type="entry name" value="AAA"/>
    <property type="match status" value="1"/>
</dbReference>
<dbReference type="InterPro" id="IPR003593">
    <property type="entry name" value="AAA+_ATPase"/>
</dbReference>
<dbReference type="PANTHER" id="PTHR30050:SF2">
    <property type="entry name" value="CHROMOSOMAL REPLICATION INITIATOR PROTEIN DNAA"/>
    <property type="match status" value="1"/>
</dbReference>
<evidence type="ECO:0000256" key="11">
    <source>
        <dbReference type="RuleBase" id="RU004227"/>
    </source>
</evidence>
<dbReference type="Gene3D" id="3.40.50.300">
    <property type="entry name" value="P-loop containing nucleotide triphosphate hydrolases"/>
    <property type="match status" value="1"/>
</dbReference>
<comment type="domain">
    <text evidence="8">Domain I is involved in oligomerization and binding regulators, domain II is flexibile and of varying length in different bacteria, domain III forms the AAA+ region, while domain IV binds dsDNA.</text>
</comment>
<comment type="caution">
    <text evidence="8">Lacks conserved residue(s) required for the propagation of feature annotation.</text>
</comment>
<dbReference type="NCBIfam" id="TIGR00362">
    <property type="entry name" value="DnaA"/>
    <property type="match status" value="1"/>
</dbReference>
<dbReference type="GO" id="GO:0006275">
    <property type="term" value="P:regulation of DNA replication"/>
    <property type="evidence" value="ECO:0007669"/>
    <property type="project" value="UniProtKB-UniRule"/>
</dbReference>
<feature type="region of interest" description="Domain III, AAA+ region" evidence="8">
    <location>
        <begin position="124"/>
        <end position="340"/>
    </location>
</feature>
<evidence type="ECO:0000256" key="5">
    <source>
        <dbReference type="ARBA" id="ARBA00022840"/>
    </source>
</evidence>
<dbReference type="Gene3D" id="1.10.8.60">
    <property type="match status" value="1"/>
</dbReference>
<evidence type="ECO:0000313" key="14">
    <source>
        <dbReference type="EMBL" id="QJQ33815.1"/>
    </source>
</evidence>
<evidence type="ECO:0000313" key="15">
    <source>
        <dbReference type="Proteomes" id="UP000503018"/>
    </source>
</evidence>
<dbReference type="PANTHER" id="PTHR30050">
    <property type="entry name" value="CHROMOSOMAL REPLICATION INITIATOR PROTEIN DNAA"/>
    <property type="match status" value="1"/>
</dbReference>
<keyword evidence="3 8" id="KW-0235">DNA replication</keyword>
<dbReference type="InterPro" id="IPR024633">
    <property type="entry name" value="DnaA_N_dom"/>
</dbReference>
<dbReference type="HAMAP" id="MF_00377">
    <property type="entry name" value="DnaA_bact"/>
    <property type="match status" value="1"/>
</dbReference>
<dbReference type="InterPro" id="IPR013317">
    <property type="entry name" value="DnaA_dom"/>
</dbReference>
<evidence type="ECO:0000259" key="12">
    <source>
        <dbReference type="SMART" id="SM00382"/>
    </source>
</evidence>
<protein>
    <recommendedName>
        <fullName evidence="8 9">Chromosomal replication initiator protein DnaA</fullName>
    </recommendedName>
</protein>
<dbReference type="SUPFAM" id="SSF48295">
    <property type="entry name" value="TrpR-like"/>
    <property type="match status" value="1"/>
</dbReference>
<keyword evidence="2 8" id="KW-0963">Cytoplasm</keyword>
<dbReference type="AlphaFoldDB" id="A0A6M4AXT3"/>
<dbReference type="GO" id="GO:0005524">
    <property type="term" value="F:ATP binding"/>
    <property type="evidence" value="ECO:0007669"/>
    <property type="project" value="UniProtKB-UniRule"/>
</dbReference>
<evidence type="ECO:0000256" key="1">
    <source>
        <dbReference type="ARBA" id="ARBA00006583"/>
    </source>
</evidence>
<keyword evidence="5 8" id="KW-0067">ATP-binding</keyword>
<organism evidence="14 15">
    <name type="scientific">Sphingomonas lacunae</name>
    <dbReference type="NCBI Taxonomy" id="2698828"/>
    <lineage>
        <taxon>Bacteria</taxon>
        <taxon>Pseudomonadati</taxon>
        <taxon>Pseudomonadota</taxon>
        <taxon>Alphaproteobacteria</taxon>
        <taxon>Sphingomonadales</taxon>
        <taxon>Sphingomonadaceae</taxon>
        <taxon>Sphingomonas</taxon>
    </lineage>
</organism>
<dbReference type="SUPFAM" id="SSF52540">
    <property type="entry name" value="P-loop containing nucleoside triphosphate hydrolases"/>
    <property type="match status" value="1"/>
</dbReference>
<comment type="function">
    <text evidence="8 10">Plays an essential role in the initiation and regulation of chromosomal replication. ATP-DnaA binds to the origin of replication (oriC) to initiate formation of the DNA replication initiation complex once per cell cycle. Binds the DnaA box (a 9 base pair repeat at the origin) and separates the double-stranded (ds)DNA. Forms a right-handed helical filament on oriC DNA; dsDNA binds to the exterior of the filament while single-stranded (ss)DNA is stabiized in the filament's interior. The ATP-DnaA-oriC complex binds and stabilizes one strand of the AT-rich DNA unwinding element (DUE), permitting loading of DNA polymerase. After initiation quickly degrades to an ADP-DnaA complex that is not apt for DNA replication. Binds acidic phospholipids.</text>
</comment>
<feature type="binding site" evidence="8">
    <location>
        <position position="172"/>
    </location>
    <ligand>
        <name>ATP</name>
        <dbReference type="ChEBI" id="CHEBI:30616"/>
    </ligand>
</feature>
<dbReference type="PROSITE" id="PS01008">
    <property type="entry name" value="DNAA"/>
    <property type="match status" value="1"/>
</dbReference>
<feature type="binding site" evidence="8">
    <location>
        <position position="170"/>
    </location>
    <ligand>
        <name>ATP</name>
        <dbReference type="ChEBI" id="CHEBI:30616"/>
    </ligand>
</feature>
<comment type="subunit">
    <text evidence="8">Oligomerizes as a right-handed, spiral filament on DNA at oriC.</text>
</comment>
<dbReference type="Pfam" id="PF00308">
    <property type="entry name" value="Bac_DnaA"/>
    <property type="match status" value="1"/>
</dbReference>
<evidence type="ECO:0000256" key="4">
    <source>
        <dbReference type="ARBA" id="ARBA00022741"/>
    </source>
</evidence>
<dbReference type="GO" id="GO:0005886">
    <property type="term" value="C:plasma membrane"/>
    <property type="evidence" value="ECO:0007669"/>
    <property type="project" value="TreeGrafter"/>
</dbReference>
<dbReference type="Proteomes" id="UP000503018">
    <property type="component" value="Chromosome"/>
</dbReference>
<gene>
    <name evidence="8 14" type="primary">dnaA</name>
    <name evidence="14" type="ORF">GV829_14120</name>
</gene>
<evidence type="ECO:0000256" key="10">
    <source>
        <dbReference type="RuleBase" id="RU000577"/>
    </source>
</evidence>
<dbReference type="SMART" id="SM00760">
    <property type="entry name" value="Bac_DnaA_C"/>
    <property type="match status" value="1"/>
</dbReference>
<name>A0A6M4AXT3_9SPHN</name>
<reference evidence="14 15" key="1">
    <citation type="submission" date="2020-01" db="EMBL/GenBank/DDBJ databases">
        <title>Sphingomonas sp. strain CSW-10.</title>
        <authorList>
            <person name="Chen W.-M."/>
        </authorList>
    </citation>
    <scope>NUCLEOTIDE SEQUENCE [LARGE SCALE GENOMIC DNA]</scope>
    <source>
        <strain evidence="14 15">CSW-10</strain>
    </source>
</reference>
<keyword evidence="6 8" id="KW-0446">Lipid-binding</keyword>
<evidence type="ECO:0000256" key="7">
    <source>
        <dbReference type="ARBA" id="ARBA00023125"/>
    </source>
</evidence>
<keyword evidence="15" id="KW-1185">Reference proteome</keyword>
<dbReference type="CDD" id="cd06571">
    <property type="entry name" value="Bac_DnaA_C"/>
    <property type="match status" value="1"/>
</dbReference>
<dbReference type="Pfam" id="PF11638">
    <property type="entry name" value="DnaA_N"/>
    <property type="match status" value="1"/>
</dbReference>
<dbReference type="KEGG" id="slan:GV829_14120"/>
<dbReference type="GO" id="GO:0003688">
    <property type="term" value="F:DNA replication origin binding"/>
    <property type="evidence" value="ECO:0007669"/>
    <property type="project" value="UniProtKB-UniRule"/>
</dbReference>
<dbReference type="Gene3D" id="1.10.1750.10">
    <property type="match status" value="1"/>
</dbReference>
<dbReference type="InterPro" id="IPR027417">
    <property type="entry name" value="P-loop_NTPase"/>
</dbReference>
<evidence type="ECO:0000256" key="3">
    <source>
        <dbReference type="ARBA" id="ARBA00022705"/>
    </source>
</evidence>
<feature type="region of interest" description="Domain IV, binds dsDNA" evidence="8">
    <location>
        <begin position="341"/>
        <end position="460"/>
    </location>
</feature>
<feature type="region of interest" description="Domain I, interacts with DnaA modulators" evidence="8">
    <location>
        <begin position="1"/>
        <end position="89"/>
    </location>
</feature>
<evidence type="ECO:0000256" key="8">
    <source>
        <dbReference type="HAMAP-Rule" id="MF_00377"/>
    </source>
</evidence>
<evidence type="ECO:0000256" key="2">
    <source>
        <dbReference type="ARBA" id="ARBA00022490"/>
    </source>
</evidence>
<dbReference type="SMART" id="SM00382">
    <property type="entry name" value="AAA"/>
    <property type="match status" value="1"/>
</dbReference>
<keyword evidence="4 8" id="KW-0547">Nucleotide-binding</keyword>
<dbReference type="InterPro" id="IPR001957">
    <property type="entry name" value="Chromosome_initiator_DnaA"/>
</dbReference>
<dbReference type="Gene3D" id="3.30.300.180">
    <property type="match status" value="1"/>
</dbReference>
<sequence length="460" mass="50618">MVAGSIDVQRLAAAWTTVAAGLRSDIGARAFDHWLKHVKPVSFDASSGLLTLSSPSAFIGEQIEKRFADRLRLAWLQVLPGLRTLAVNAHQRPANVVSAMPVAERRGNLPLHGSASVADHAPPQLDPRLTFDNFVQGRSNILALNAARRMAAVEAPQFHPLYLRAETGQGKTHLLHSIASATLARDTGARIILMSAEKFMMEFVGAMRANEMMAFKARLRAADLLLIDDLQFVIGKDSTQIELLHTFDDVMTSGGRLVVAADRLPHRLDGIDQRLLSRLAGGLVADIDPPDQDLRAAILERKAAALGVMVPTAVLDWIAHSFPRNVRELEGALNKLLAYAALTDTPIDLAMAQERLAETARGSRARITIEEIQRAVCAHYRIDKSEMASQRRTRAVARPRQVAMYLAKELTPRSFPEIGRRFGGRDHSTVIHAVRTIEALRVDDADLDTDIRRIRRALTA</sequence>
<dbReference type="GO" id="GO:0006270">
    <property type="term" value="P:DNA replication initiation"/>
    <property type="evidence" value="ECO:0007669"/>
    <property type="project" value="UniProtKB-UniRule"/>
</dbReference>
<dbReference type="EMBL" id="CP053015">
    <property type="protein sequence ID" value="QJQ33815.1"/>
    <property type="molecule type" value="Genomic_DNA"/>
</dbReference>
<evidence type="ECO:0000259" key="13">
    <source>
        <dbReference type="SMART" id="SM00760"/>
    </source>
</evidence>
<evidence type="ECO:0000256" key="6">
    <source>
        <dbReference type="ARBA" id="ARBA00023121"/>
    </source>
</evidence>
<feature type="binding site" evidence="8">
    <location>
        <position position="168"/>
    </location>
    <ligand>
        <name>ATP</name>
        <dbReference type="ChEBI" id="CHEBI:30616"/>
    </ligand>
</feature>
<dbReference type="InterPro" id="IPR013159">
    <property type="entry name" value="DnaA_C"/>
</dbReference>
<dbReference type="InterPro" id="IPR038454">
    <property type="entry name" value="DnaA_N_sf"/>
</dbReference>